<comment type="pathway">
    <text evidence="2">Cofactor biosynthesis; ubiquinone biosynthesis.</text>
</comment>
<dbReference type="GO" id="GO:0004497">
    <property type="term" value="F:monooxygenase activity"/>
    <property type="evidence" value="ECO:0007669"/>
    <property type="project" value="UniProtKB-KW"/>
</dbReference>
<evidence type="ECO:0000256" key="3">
    <source>
        <dbReference type="ARBA" id="ARBA00005349"/>
    </source>
</evidence>
<accession>A0A1B4VGY5</accession>
<dbReference type="PANTHER" id="PTHR43876">
    <property type="entry name" value="UBIQUINONE BIOSYNTHESIS MONOOXYGENASE COQ6, MITOCHONDRIAL"/>
    <property type="match status" value="1"/>
</dbReference>
<dbReference type="PANTHER" id="PTHR43876:SF7">
    <property type="entry name" value="UBIQUINONE BIOSYNTHESIS MONOOXYGENASE COQ6, MITOCHONDRIAL"/>
    <property type="match status" value="1"/>
</dbReference>
<dbReference type="SUPFAM" id="SSF51905">
    <property type="entry name" value="FAD/NAD(P)-binding domain"/>
    <property type="match status" value="1"/>
</dbReference>
<comment type="similarity">
    <text evidence="3">Belongs to the UbiH/COQ6 family.</text>
</comment>
<comment type="cofactor">
    <cofactor evidence="1">
        <name>FAD</name>
        <dbReference type="ChEBI" id="CHEBI:57692"/>
    </cofactor>
</comment>
<evidence type="ECO:0000313" key="11">
    <source>
        <dbReference type="Proteomes" id="UP000218899"/>
    </source>
</evidence>
<dbReference type="Proteomes" id="UP000218899">
    <property type="component" value="Chromosome"/>
</dbReference>
<dbReference type="GO" id="GO:0110142">
    <property type="term" value="C:ubiquinone biosynthesis complex"/>
    <property type="evidence" value="ECO:0007669"/>
    <property type="project" value="UniProtKB-ARBA"/>
</dbReference>
<evidence type="ECO:0000256" key="8">
    <source>
        <dbReference type="ARBA" id="ARBA00065734"/>
    </source>
</evidence>
<sequence>MAGASAEYDVVIVGGGMVGATLACTLGGSLLKVAVLERQAPGTPPGDDYDLRVSAITLASRTLFESIGAWPGIERRRVSCVREMRVWDAGGSGEIHFAAAEMGEDCLAHIVENSVIVAALQERLARFTNVHVVAGEVAAVVPSRPAEVQLLDGRRLATRLLVGADGAGSLVRLAAGIDSQALPMRQKGIVATVRTGRPHGQTAWQRFLPTGPLAFLPLPDPHACSIVWSADDERADELLALDDDAFVSELAAAFGDRLGELRSASRRVAFPLALSHAKRYVEEGLALVGDAAHTVHPLAGQGVNLGLLDAAALAEVVLDAESSHKDIGAFHVLRRYERWRKGENLTMMAVTGGFRYLFGNAWPGVTTLRNLGLSFADGASPLKRFIMRRAAGLDGDLPRLARRGVAS</sequence>
<evidence type="ECO:0000259" key="9">
    <source>
        <dbReference type="Pfam" id="PF01494"/>
    </source>
</evidence>
<organism evidence="10 11">
    <name type="scientific">Sulfurifustis variabilis</name>
    <dbReference type="NCBI Taxonomy" id="1675686"/>
    <lineage>
        <taxon>Bacteria</taxon>
        <taxon>Pseudomonadati</taxon>
        <taxon>Pseudomonadota</taxon>
        <taxon>Gammaproteobacteria</taxon>
        <taxon>Acidiferrobacterales</taxon>
        <taxon>Acidiferrobacteraceae</taxon>
        <taxon>Sulfurifustis</taxon>
    </lineage>
</organism>
<reference evidence="10 11" key="1">
    <citation type="submission" date="2015-08" db="EMBL/GenBank/DDBJ databases">
        <title>Complete genome sequence of Sulfurifustis variabilis.</title>
        <authorList>
            <person name="Miura A."/>
            <person name="Kojima H."/>
            <person name="Fukui M."/>
        </authorList>
    </citation>
    <scope>NUCLEOTIDE SEQUENCE [LARGE SCALE GENOMIC DNA]</scope>
    <source>
        <strain evidence="11">skN76</strain>
    </source>
</reference>
<keyword evidence="6" id="KW-0560">Oxidoreductase</keyword>
<dbReference type="InterPro" id="IPR018168">
    <property type="entry name" value="Ubi_Hdrlase_CS"/>
</dbReference>
<protein>
    <submittedName>
        <fullName evidence="10">2-octaprenyl-3-methyl-6-methoxy-1,4-benzoquinol hydroxylase</fullName>
    </submittedName>
</protein>
<dbReference type="InterPro" id="IPR036188">
    <property type="entry name" value="FAD/NAD-bd_sf"/>
</dbReference>
<keyword evidence="4" id="KW-0285">Flavoprotein</keyword>
<keyword evidence="5" id="KW-0274">FAD</keyword>
<proteinExistence type="inferred from homology"/>
<dbReference type="OrthoDB" id="9769565at2"/>
<dbReference type="FunFam" id="3.50.50.60:FF:000021">
    <property type="entry name" value="Ubiquinone biosynthesis monooxygenase COQ6"/>
    <property type="match status" value="1"/>
</dbReference>
<dbReference type="Pfam" id="PF01494">
    <property type="entry name" value="FAD_binding_3"/>
    <property type="match status" value="1"/>
</dbReference>
<dbReference type="InterPro" id="IPR051205">
    <property type="entry name" value="UbiH/COQ6_monooxygenase"/>
</dbReference>
<dbReference type="InterPro" id="IPR010971">
    <property type="entry name" value="UbiH/COQ6"/>
</dbReference>
<dbReference type="RefSeq" id="WP_096462492.1">
    <property type="nucleotide sequence ID" value="NZ_AP014936.1"/>
</dbReference>
<evidence type="ECO:0000256" key="6">
    <source>
        <dbReference type="ARBA" id="ARBA00023002"/>
    </source>
</evidence>
<dbReference type="PRINTS" id="PR00420">
    <property type="entry name" value="RNGMNOXGNASE"/>
</dbReference>
<dbReference type="EMBL" id="AP014936">
    <property type="protein sequence ID" value="BAU50167.1"/>
    <property type="molecule type" value="Genomic_DNA"/>
</dbReference>
<dbReference type="UniPathway" id="UPA00232"/>
<dbReference type="GO" id="GO:0071949">
    <property type="term" value="F:FAD binding"/>
    <property type="evidence" value="ECO:0007669"/>
    <property type="project" value="InterPro"/>
</dbReference>
<evidence type="ECO:0000256" key="2">
    <source>
        <dbReference type="ARBA" id="ARBA00004749"/>
    </source>
</evidence>
<evidence type="ECO:0000256" key="7">
    <source>
        <dbReference type="ARBA" id="ARBA00023033"/>
    </source>
</evidence>
<comment type="subunit">
    <text evidence="8">Component of the Ubi complex metabolon, which regroups five ubiquinone biosynthesis proteins (UbiE, UbiF, UbiG, UbiH and UbiI) and two accessory factors (UbiK and the lipid-binding protein UbiJ).</text>
</comment>
<dbReference type="NCBIfam" id="TIGR01988">
    <property type="entry name" value="Ubi-OHases"/>
    <property type="match status" value="1"/>
</dbReference>
<evidence type="ECO:0000313" key="10">
    <source>
        <dbReference type="EMBL" id="BAU50167.1"/>
    </source>
</evidence>
<name>A0A1B4VGY5_9GAMM</name>
<evidence type="ECO:0000256" key="4">
    <source>
        <dbReference type="ARBA" id="ARBA00022630"/>
    </source>
</evidence>
<feature type="domain" description="FAD-binding" evidence="9">
    <location>
        <begin position="7"/>
        <end position="315"/>
    </location>
</feature>
<keyword evidence="11" id="KW-1185">Reference proteome</keyword>
<keyword evidence="7" id="KW-0503">Monooxygenase</keyword>
<dbReference type="AlphaFoldDB" id="A0A1B4VGY5"/>
<dbReference type="InterPro" id="IPR002938">
    <property type="entry name" value="FAD-bd"/>
</dbReference>
<dbReference type="GO" id="GO:0016705">
    <property type="term" value="F:oxidoreductase activity, acting on paired donors, with incorporation or reduction of molecular oxygen"/>
    <property type="evidence" value="ECO:0007669"/>
    <property type="project" value="InterPro"/>
</dbReference>
<gene>
    <name evidence="10" type="ORF">SVA_3631</name>
</gene>
<evidence type="ECO:0000256" key="1">
    <source>
        <dbReference type="ARBA" id="ARBA00001974"/>
    </source>
</evidence>
<dbReference type="GO" id="GO:0006744">
    <property type="term" value="P:ubiquinone biosynthetic process"/>
    <property type="evidence" value="ECO:0007669"/>
    <property type="project" value="UniProtKB-UniPathway"/>
</dbReference>
<evidence type="ECO:0000256" key="5">
    <source>
        <dbReference type="ARBA" id="ARBA00022827"/>
    </source>
</evidence>
<dbReference type="KEGG" id="sva:SVA_3631"/>
<dbReference type="Gene3D" id="3.50.50.60">
    <property type="entry name" value="FAD/NAD(P)-binding domain"/>
    <property type="match status" value="2"/>
</dbReference>
<dbReference type="PROSITE" id="PS01304">
    <property type="entry name" value="UBIH"/>
    <property type="match status" value="1"/>
</dbReference>